<dbReference type="Proteomes" id="UP001229955">
    <property type="component" value="Chromosome"/>
</dbReference>
<dbReference type="EMBL" id="CP130613">
    <property type="protein sequence ID" value="WKW13696.1"/>
    <property type="molecule type" value="Genomic_DNA"/>
</dbReference>
<accession>A0AA49JRV4</accession>
<reference evidence="9" key="1">
    <citation type="submission" date="2023-07" db="EMBL/GenBank/DDBJ databases">
        <authorList>
            <person name="Haufschild T."/>
            <person name="Kallscheuer N."/>
            <person name="Hammer J."/>
            <person name="Kohn T."/>
            <person name="Kabuu M."/>
            <person name="Jogler M."/>
            <person name="Wohfarth N."/>
            <person name="Heuer A."/>
            <person name="Rohde M."/>
            <person name="van Teeseling M.C.F."/>
            <person name="Jogler C."/>
        </authorList>
    </citation>
    <scope>NUCLEOTIDE SEQUENCE</scope>
    <source>
        <strain evidence="8">Strain 138</strain>
        <strain evidence="9">Strain 318</strain>
    </source>
</reference>
<evidence type="ECO:0000313" key="10">
    <source>
        <dbReference type="Proteomes" id="UP001229955"/>
    </source>
</evidence>
<proteinExistence type="inferred from homology"/>
<dbReference type="RefSeq" id="WP_367886498.1">
    <property type="nucleotide sequence ID" value="NZ_CP130612.1"/>
</dbReference>
<dbReference type="InterPro" id="IPR003760">
    <property type="entry name" value="PnrA-like"/>
</dbReference>
<sequence length="303" mass="31752">MQENQGFRVALLTPGPISDQSWNAAAYDGLIRVRDTLGAEVRHVQTRTPAEFEENFRQYGASGYSLVIGHGFEFQDAAQRVGPEFPKTVYATTGGTGTGANIAAMSFAFDEPSYLAGIAAAAVTRTGVLAVIGGTELPPVRASFDAFTAGAKSVNPNVTVLTAFIGNWDDAGAGKEQALALIARRADVIFQNADAAGQGIFQAVRETPGVWIVGSNADQNALAPQAALGSVVIDIPHAFLLLAREVRDGSFTPRVVRFGTASDVVRWVPNPAAPALAASVQARIDSVRRAFADGRGPTLVATP</sequence>
<keyword evidence="4" id="KW-0732">Signal</keyword>
<evidence type="ECO:0000313" key="8">
    <source>
        <dbReference type="EMBL" id="WKW10787.1"/>
    </source>
</evidence>
<evidence type="ECO:0000313" key="9">
    <source>
        <dbReference type="EMBL" id="WKW13696.1"/>
    </source>
</evidence>
<comment type="similarity">
    <text evidence="2">Belongs to the BMP lipoprotein family.</text>
</comment>
<keyword evidence="3" id="KW-1003">Cell membrane</keyword>
<gene>
    <name evidence="8" type="ORF">Strain138_000018</name>
    <name evidence="9" type="ORF">Strain318_000018</name>
</gene>
<dbReference type="Gene3D" id="3.40.50.2300">
    <property type="match status" value="2"/>
</dbReference>
<protein>
    <submittedName>
        <fullName evidence="9">BMP family protein</fullName>
    </submittedName>
</protein>
<organism evidence="9 10">
    <name type="scientific">Pseudogemmatithrix spongiicola</name>
    <dbReference type="NCBI Taxonomy" id="3062599"/>
    <lineage>
        <taxon>Bacteria</taxon>
        <taxon>Pseudomonadati</taxon>
        <taxon>Gemmatimonadota</taxon>
        <taxon>Gemmatimonadia</taxon>
        <taxon>Gemmatimonadales</taxon>
        <taxon>Gemmatimonadaceae</taxon>
        <taxon>Pseudogemmatithrix</taxon>
    </lineage>
</organism>
<evidence type="ECO:0000256" key="1">
    <source>
        <dbReference type="ARBA" id="ARBA00004193"/>
    </source>
</evidence>
<keyword evidence="10" id="KW-1185">Reference proteome</keyword>
<evidence type="ECO:0000256" key="4">
    <source>
        <dbReference type="ARBA" id="ARBA00022729"/>
    </source>
</evidence>
<dbReference type="KEGG" id="pspc:Strain318_000018"/>
<evidence type="ECO:0000259" key="7">
    <source>
        <dbReference type="Pfam" id="PF02608"/>
    </source>
</evidence>
<dbReference type="AlphaFoldDB" id="A0AA49JX91"/>
<dbReference type="PANTHER" id="PTHR34296">
    <property type="entry name" value="TRANSCRIPTIONAL ACTIVATOR PROTEIN MED"/>
    <property type="match status" value="1"/>
</dbReference>
<evidence type="ECO:0000256" key="3">
    <source>
        <dbReference type="ARBA" id="ARBA00022475"/>
    </source>
</evidence>
<dbReference type="PANTHER" id="PTHR34296:SF2">
    <property type="entry name" value="ABC TRANSPORTER GUANOSINE-BINDING PROTEIN NUPN"/>
    <property type="match status" value="1"/>
</dbReference>
<evidence type="ECO:0000256" key="5">
    <source>
        <dbReference type="ARBA" id="ARBA00023136"/>
    </source>
</evidence>
<dbReference type="InterPro" id="IPR050957">
    <property type="entry name" value="BMP_lipoprotein"/>
</dbReference>
<dbReference type="InterPro" id="IPR028082">
    <property type="entry name" value="Peripla_BP_I"/>
</dbReference>
<dbReference type="Pfam" id="PF02608">
    <property type="entry name" value="Bmp"/>
    <property type="match status" value="1"/>
</dbReference>
<feature type="domain" description="ABC transporter substrate-binding protein PnrA-like" evidence="7">
    <location>
        <begin position="8"/>
        <end position="268"/>
    </location>
</feature>
<evidence type="ECO:0000256" key="2">
    <source>
        <dbReference type="ARBA" id="ARBA00008610"/>
    </source>
</evidence>
<comment type="subcellular location">
    <subcellularLocation>
        <location evidence="1">Cell membrane</location>
        <topology evidence="1">Lipid-anchor</topology>
    </subcellularLocation>
</comment>
<keyword evidence="6" id="KW-0449">Lipoprotein</keyword>
<keyword evidence="5" id="KW-0472">Membrane</keyword>
<evidence type="ECO:0000256" key="6">
    <source>
        <dbReference type="ARBA" id="ARBA00023288"/>
    </source>
</evidence>
<dbReference type="GO" id="GO:0005886">
    <property type="term" value="C:plasma membrane"/>
    <property type="evidence" value="ECO:0007669"/>
    <property type="project" value="UniProtKB-SubCell"/>
</dbReference>
<dbReference type="SUPFAM" id="SSF53822">
    <property type="entry name" value="Periplasmic binding protein-like I"/>
    <property type="match status" value="1"/>
</dbReference>
<accession>A0AA49JX91</accession>
<dbReference type="CDD" id="cd06304">
    <property type="entry name" value="PBP1_BmpA_Med_PnrA-like"/>
    <property type="match status" value="1"/>
</dbReference>
<dbReference type="EMBL" id="CP130612">
    <property type="protein sequence ID" value="WKW10787.1"/>
    <property type="molecule type" value="Genomic_DNA"/>
</dbReference>
<name>A0AA49JX91_9BACT</name>